<dbReference type="GO" id="GO:0051642">
    <property type="term" value="P:centrosome localization"/>
    <property type="evidence" value="ECO:0007669"/>
    <property type="project" value="TreeGrafter"/>
</dbReference>
<keyword evidence="4" id="KW-1185">Reference proteome</keyword>
<dbReference type="AlphaFoldDB" id="A0A8C6TMY3"/>
<evidence type="ECO:0000256" key="2">
    <source>
        <dbReference type="SAM" id="MobiDB-lite"/>
    </source>
</evidence>
<dbReference type="Pfam" id="PF03359">
    <property type="entry name" value="GKAP"/>
    <property type="match status" value="1"/>
</dbReference>
<feature type="region of interest" description="Disordered" evidence="2">
    <location>
        <begin position="359"/>
        <end position="466"/>
    </location>
</feature>
<feature type="region of interest" description="Disordered" evidence="2">
    <location>
        <begin position="33"/>
        <end position="101"/>
    </location>
</feature>
<dbReference type="GO" id="GO:0007052">
    <property type="term" value="P:mitotic spindle organization"/>
    <property type="evidence" value="ECO:0007669"/>
    <property type="project" value="TreeGrafter"/>
</dbReference>
<reference evidence="3" key="1">
    <citation type="submission" date="2025-08" db="UniProtKB">
        <authorList>
            <consortium name="Ensembl"/>
        </authorList>
    </citation>
    <scope>IDENTIFICATION</scope>
</reference>
<dbReference type="GO" id="GO:0051382">
    <property type="term" value="P:kinetochore assembly"/>
    <property type="evidence" value="ECO:0007669"/>
    <property type="project" value="TreeGrafter"/>
</dbReference>
<evidence type="ECO:0000313" key="4">
    <source>
        <dbReference type="Proteomes" id="UP000694523"/>
    </source>
</evidence>
<dbReference type="PANTHER" id="PTHR12353:SF1">
    <property type="entry name" value="DISKS LARGE-ASSOCIATED PROTEIN 5"/>
    <property type="match status" value="1"/>
</dbReference>
<dbReference type="Proteomes" id="UP000694523">
    <property type="component" value="Unplaced"/>
</dbReference>
<feature type="compositionally biased region" description="Low complexity" evidence="2">
    <location>
        <begin position="574"/>
        <end position="584"/>
    </location>
</feature>
<dbReference type="GO" id="GO:0007059">
    <property type="term" value="P:chromosome segregation"/>
    <property type="evidence" value="ECO:0007669"/>
    <property type="project" value="TreeGrafter"/>
</dbReference>
<proteinExistence type="inferred from homology"/>
<evidence type="ECO:0000256" key="1">
    <source>
        <dbReference type="ARBA" id="ARBA00008839"/>
    </source>
</evidence>
<feature type="compositionally biased region" description="Low complexity" evidence="2">
    <location>
        <begin position="384"/>
        <end position="405"/>
    </location>
</feature>
<reference evidence="3" key="2">
    <citation type="submission" date="2025-09" db="UniProtKB">
        <authorList>
            <consortium name="Ensembl"/>
        </authorList>
    </citation>
    <scope>IDENTIFICATION</scope>
</reference>
<accession>A0A8C6TMY3</accession>
<dbReference type="GO" id="GO:0005737">
    <property type="term" value="C:cytoplasm"/>
    <property type="evidence" value="ECO:0007669"/>
    <property type="project" value="TreeGrafter"/>
</dbReference>
<dbReference type="GO" id="GO:0008017">
    <property type="term" value="F:microtubule binding"/>
    <property type="evidence" value="ECO:0007669"/>
    <property type="project" value="TreeGrafter"/>
</dbReference>
<protein>
    <submittedName>
        <fullName evidence="3">Discs, large (Drosophila) homolog-associated protein 5</fullName>
    </submittedName>
</protein>
<feature type="compositionally biased region" description="Polar residues" evidence="2">
    <location>
        <begin position="478"/>
        <end position="489"/>
    </location>
</feature>
<dbReference type="InterPro" id="IPR005026">
    <property type="entry name" value="SAPAP"/>
</dbReference>
<comment type="similarity">
    <text evidence="1">Belongs to the SAPAP family.</text>
</comment>
<organism evidence="3 4">
    <name type="scientific">Neogobius melanostomus</name>
    <name type="common">round goby</name>
    <dbReference type="NCBI Taxonomy" id="47308"/>
    <lineage>
        <taxon>Eukaryota</taxon>
        <taxon>Metazoa</taxon>
        <taxon>Chordata</taxon>
        <taxon>Craniata</taxon>
        <taxon>Vertebrata</taxon>
        <taxon>Euteleostomi</taxon>
        <taxon>Actinopterygii</taxon>
        <taxon>Neopterygii</taxon>
        <taxon>Teleostei</taxon>
        <taxon>Neoteleostei</taxon>
        <taxon>Acanthomorphata</taxon>
        <taxon>Gobiaria</taxon>
        <taxon>Gobiiformes</taxon>
        <taxon>Gobioidei</taxon>
        <taxon>Gobiidae</taxon>
        <taxon>Benthophilinae</taxon>
        <taxon>Neogobiini</taxon>
        <taxon>Neogobius</taxon>
    </lineage>
</organism>
<name>A0A8C6TMY3_9GOBI</name>
<dbReference type="GO" id="GO:0005634">
    <property type="term" value="C:nucleus"/>
    <property type="evidence" value="ECO:0007669"/>
    <property type="project" value="TreeGrafter"/>
</dbReference>
<feature type="compositionally biased region" description="Basic and acidic residues" evidence="2">
    <location>
        <begin position="555"/>
        <end position="564"/>
    </location>
</feature>
<dbReference type="GO" id="GO:0023052">
    <property type="term" value="P:signaling"/>
    <property type="evidence" value="ECO:0007669"/>
    <property type="project" value="InterPro"/>
</dbReference>
<dbReference type="GO" id="GO:0007346">
    <property type="term" value="P:regulation of mitotic cell cycle"/>
    <property type="evidence" value="ECO:0007669"/>
    <property type="project" value="TreeGrafter"/>
</dbReference>
<feature type="compositionally biased region" description="Polar residues" evidence="2">
    <location>
        <begin position="454"/>
        <end position="465"/>
    </location>
</feature>
<evidence type="ECO:0000313" key="3">
    <source>
        <dbReference type="Ensembl" id="ENSNMLP00000023083.1"/>
    </source>
</evidence>
<feature type="compositionally biased region" description="Polar residues" evidence="2">
    <location>
        <begin position="533"/>
        <end position="550"/>
    </location>
</feature>
<feature type="region of interest" description="Disordered" evidence="2">
    <location>
        <begin position="478"/>
        <end position="584"/>
    </location>
</feature>
<dbReference type="PANTHER" id="PTHR12353">
    <property type="entry name" value="DISKS LARGE-ASSOCIATED PROTEIN DAP SAP90/PSD-95-ASSOCIATED PROTEIN"/>
    <property type="match status" value="1"/>
</dbReference>
<sequence>MCCCVVQSDKINPAPAQSTRVTRSMKQQLVQKPLKLQDVNTAGKKFQPPVEKTTRTRGAAPKPTASPCKELATRGSSTRSANKPPVTAAPASKDNPKDKCADLRTTRRKVVEVAPSPDQTTVPACIQGQSTSKPDIEQKACPVQSDEEAMVVDQTITLPAPSKEVSNSSPEKGSFAPEGFLFQAPHGLNSFKFDPLTPRSADAFLTPSSSFTLPPAPVFDEPKAEEGKPSPKFLHCSPPASLTEEPKHDVPYFRSEIAIETDKLVGLCVQWEPKVDEESIPEEMRDRMRTAVGQARLLMKERFKQFSGLVDDCEFSRGEKMTTCTDLQGFWDMVYFQVEDVVKKFDALKAAEACGWVEEHKPPSRQRKIVKNPAPAPSKPAGTKAAAKSRLAAAKAAMKARQQAAESTEQTSQDALLEARSTDTVVNNGGSFKVKSPAKSPDSIRISSRRSAMVQPQQSPSSNYLTPRRMTRQSLALAQTPAQVTANPQPTTPSHPYPVNKTPAQATLPHATPQPETSVSLRFSPVKEVPSDATEQTEGAVSDPGQSIPSISVEEQDKPGEDLSLRLSQSPWKSPVSSPAPMPSASLSFTLSPCTAQLSSPVVSCTPRPVQSLLCTQDSLVNTPESCVHEDLPSVDFERYLLPSRRDSLSPRGPFAMESTVVIDVDMESPRGQPESPLTLQETVSCTLPYVPAPVSFQSPQTAESALLPFTPELKDRIRQSVCPADLMVFTPPL</sequence>
<dbReference type="GO" id="GO:0031616">
    <property type="term" value="C:spindle pole centrosome"/>
    <property type="evidence" value="ECO:0007669"/>
    <property type="project" value="TreeGrafter"/>
</dbReference>
<dbReference type="Ensembl" id="ENSNMLT00000025839.1">
    <property type="protein sequence ID" value="ENSNMLP00000023083.1"/>
    <property type="gene ID" value="ENSNMLG00000014880.1"/>
</dbReference>